<reference evidence="2 3" key="1">
    <citation type="submission" date="2016-10" db="EMBL/GenBank/DDBJ databases">
        <authorList>
            <person name="de Groot N.N."/>
        </authorList>
    </citation>
    <scope>NUCLEOTIDE SEQUENCE [LARGE SCALE GENOMIC DNA]</scope>
    <source>
        <strain evidence="2 3">DSM 18978</strain>
    </source>
</reference>
<feature type="coiled-coil region" evidence="1">
    <location>
        <begin position="97"/>
        <end position="139"/>
    </location>
</feature>
<proteinExistence type="predicted"/>
<dbReference type="Proteomes" id="UP000198636">
    <property type="component" value="Unassembled WGS sequence"/>
</dbReference>
<name>A0A1G5JDC2_9FIRM</name>
<protein>
    <submittedName>
        <fullName evidence="2">FlgN protein</fullName>
    </submittedName>
</protein>
<keyword evidence="3" id="KW-1185">Reference proteome</keyword>
<dbReference type="GO" id="GO:0044780">
    <property type="term" value="P:bacterial-type flagellum assembly"/>
    <property type="evidence" value="ECO:0007669"/>
    <property type="project" value="InterPro"/>
</dbReference>
<dbReference type="RefSeq" id="WP_176759030.1">
    <property type="nucleotide sequence ID" value="NZ_FMUS01000019.1"/>
</dbReference>
<gene>
    <name evidence="2" type="ORF">SAMN03080606_02780</name>
</gene>
<dbReference type="STRING" id="1120976.SAMN03080606_02780"/>
<dbReference type="AlphaFoldDB" id="A0A1G5JDC2"/>
<keyword evidence="1" id="KW-0175">Coiled coil</keyword>
<accession>A0A1G5JDC2</accession>
<dbReference type="Pfam" id="PF05130">
    <property type="entry name" value="FlgN"/>
    <property type="match status" value="1"/>
</dbReference>
<dbReference type="InterPro" id="IPR007809">
    <property type="entry name" value="FlgN-like"/>
</dbReference>
<sequence>MRSEELVLELQGICNEKLNIMQQMLALTKAQNESLLDIQDEKIDCLNQIIEEKQSLIEIVNQLDHDFLRSLDVLKKLLNIDSLEECSREPVKGFKELKGIVEEIVGISEEMRQLDKENMQRATSNMDELKKQLKSIKVGQKVTNSYNRKYVETPSILIDKKR</sequence>
<organism evidence="2 3">
    <name type="scientific">Alkaliphilus peptidifermentans DSM 18978</name>
    <dbReference type="NCBI Taxonomy" id="1120976"/>
    <lineage>
        <taxon>Bacteria</taxon>
        <taxon>Bacillati</taxon>
        <taxon>Bacillota</taxon>
        <taxon>Clostridia</taxon>
        <taxon>Peptostreptococcales</taxon>
        <taxon>Natronincolaceae</taxon>
        <taxon>Alkaliphilus</taxon>
    </lineage>
</organism>
<dbReference type="EMBL" id="FMUS01000019">
    <property type="protein sequence ID" value="SCY86366.1"/>
    <property type="molecule type" value="Genomic_DNA"/>
</dbReference>
<evidence type="ECO:0000313" key="3">
    <source>
        <dbReference type="Proteomes" id="UP000198636"/>
    </source>
</evidence>
<evidence type="ECO:0000313" key="2">
    <source>
        <dbReference type="EMBL" id="SCY86366.1"/>
    </source>
</evidence>
<evidence type="ECO:0000256" key="1">
    <source>
        <dbReference type="SAM" id="Coils"/>
    </source>
</evidence>